<protein>
    <submittedName>
        <fullName evidence="1">Uncharacterized protein</fullName>
    </submittedName>
</protein>
<accession>A0A699RED6</accession>
<proteinExistence type="predicted"/>
<sequence>YADGVKKLVLPGL</sequence>
<name>A0A699RED6_TANCI</name>
<evidence type="ECO:0000313" key="1">
    <source>
        <dbReference type="EMBL" id="GFC84315.1"/>
    </source>
</evidence>
<feature type="non-terminal residue" evidence="1">
    <location>
        <position position="1"/>
    </location>
</feature>
<gene>
    <name evidence="1" type="ORF">Tci_856285</name>
</gene>
<dbReference type="EMBL" id="BKCJ011093978">
    <property type="protein sequence ID" value="GFC84315.1"/>
    <property type="molecule type" value="Genomic_DNA"/>
</dbReference>
<comment type="caution">
    <text evidence="1">The sequence shown here is derived from an EMBL/GenBank/DDBJ whole genome shotgun (WGS) entry which is preliminary data.</text>
</comment>
<organism evidence="1">
    <name type="scientific">Tanacetum cinerariifolium</name>
    <name type="common">Dalmatian daisy</name>
    <name type="synonym">Chrysanthemum cinerariifolium</name>
    <dbReference type="NCBI Taxonomy" id="118510"/>
    <lineage>
        <taxon>Eukaryota</taxon>
        <taxon>Viridiplantae</taxon>
        <taxon>Streptophyta</taxon>
        <taxon>Embryophyta</taxon>
        <taxon>Tracheophyta</taxon>
        <taxon>Spermatophyta</taxon>
        <taxon>Magnoliopsida</taxon>
        <taxon>eudicotyledons</taxon>
        <taxon>Gunneridae</taxon>
        <taxon>Pentapetalae</taxon>
        <taxon>asterids</taxon>
        <taxon>campanulids</taxon>
        <taxon>Asterales</taxon>
        <taxon>Asteraceae</taxon>
        <taxon>Asteroideae</taxon>
        <taxon>Anthemideae</taxon>
        <taxon>Anthemidinae</taxon>
        <taxon>Tanacetum</taxon>
    </lineage>
</organism>
<reference evidence="1" key="1">
    <citation type="journal article" date="2019" name="Sci. Rep.">
        <title>Draft genome of Tanacetum cinerariifolium, the natural source of mosquito coil.</title>
        <authorList>
            <person name="Yamashiro T."/>
            <person name="Shiraishi A."/>
            <person name="Satake H."/>
            <person name="Nakayama K."/>
        </authorList>
    </citation>
    <scope>NUCLEOTIDE SEQUENCE</scope>
</reference>